<protein>
    <submittedName>
        <fullName evidence="12">ATP synthase F0 subunit 6</fullName>
    </submittedName>
</protein>
<proteinExistence type="inferred from homology"/>
<keyword evidence="7 11" id="KW-1133">Transmembrane helix</keyword>
<gene>
    <name evidence="12" type="primary">atp6</name>
</gene>
<evidence type="ECO:0000256" key="1">
    <source>
        <dbReference type="ARBA" id="ARBA00004141"/>
    </source>
</evidence>
<accession>A0A1J0MNL2</accession>
<dbReference type="RefSeq" id="YP_009326179.1">
    <property type="nucleotide sequence ID" value="NC_032032.1"/>
</dbReference>
<feature type="transmembrane region" description="Helical" evidence="11">
    <location>
        <begin position="111"/>
        <end position="132"/>
    </location>
</feature>
<reference evidence="12" key="1">
    <citation type="submission" date="2016-08" db="EMBL/GenBank/DDBJ databases">
        <title>The complete mitochondrial genome of Paragonimus ohirai Miyazaki, 1939: mitogenomic features for taxonomic position in the family Paragonimidae (Trematoda: Platyhelminthes).</title>
        <authorList>
            <person name="Le T.H."/>
            <person name="Vu T.T."/>
            <person name="Doan H.T.T."/>
            <person name="Blair D."/>
            <person name="Agatsuma T."/>
        </authorList>
    </citation>
    <scope>NUCLEOTIDE SEQUENCE</scope>
    <source>
        <strain evidence="12">Kino</strain>
    </source>
</reference>
<evidence type="ECO:0000256" key="11">
    <source>
        <dbReference type="SAM" id="Phobius"/>
    </source>
</evidence>
<dbReference type="GO" id="GO:0006754">
    <property type="term" value="P:ATP biosynthetic process"/>
    <property type="evidence" value="ECO:0007669"/>
    <property type="project" value="UniProtKB-KW"/>
</dbReference>
<dbReference type="GeneID" id="30510895"/>
<sequence>MYVTRLGSIGKFLVGLISGGQGDFIYRVVLCGLLFCFLSLRFPYLFGLSGFGLFLFFVISPLFLSLFFSRFSNGGGLLFFSCFVPEGTPLWIAPFVCMAETLSYLVRPVVLMIRPFVNLSMGAMGGFVLGLLSFRFEWVVFFSFFLFFYEVFVAVVHWFIVCNILSFSESH</sequence>
<comment type="similarity">
    <text evidence="2">Belongs to the ATPase A chain family.</text>
</comment>
<keyword evidence="8" id="KW-0406">Ion transport</keyword>
<evidence type="ECO:0000256" key="4">
    <source>
        <dbReference type="ARBA" id="ARBA00022547"/>
    </source>
</evidence>
<keyword evidence="5 11" id="KW-0812">Transmembrane</keyword>
<evidence type="ECO:0000256" key="3">
    <source>
        <dbReference type="ARBA" id="ARBA00022448"/>
    </source>
</evidence>
<dbReference type="GO" id="GO:0045259">
    <property type="term" value="C:proton-transporting ATP synthase complex"/>
    <property type="evidence" value="ECO:0007669"/>
    <property type="project" value="UniProtKB-KW"/>
</dbReference>
<comment type="subcellular location">
    <subcellularLocation>
        <location evidence="1">Membrane</location>
        <topology evidence="1">Multi-pass membrane protein</topology>
    </subcellularLocation>
</comment>
<dbReference type="GO" id="GO:1902600">
    <property type="term" value="P:proton transmembrane transport"/>
    <property type="evidence" value="ECO:0007669"/>
    <property type="project" value="UniProtKB-KW"/>
</dbReference>
<organism evidence="12">
    <name type="scientific">Paragonimus ohirai</name>
    <dbReference type="NCBI Taxonomy" id="59629"/>
    <lineage>
        <taxon>Eukaryota</taxon>
        <taxon>Metazoa</taxon>
        <taxon>Spiralia</taxon>
        <taxon>Lophotrochozoa</taxon>
        <taxon>Platyhelminthes</taxon>
        <taxon>Trematoda</taxon>
        <taxon>Digenea</taxon>
        <taxon>Plagiorchiida</taxon>
        <taxon>Troglotremata</taxon>
        <taxon>Troglotrematidae</taxon>
        <taxon>Paragonimus</taxon>
    </lineage>
</organism>
<name>A0A1J0MNL2_9TREM</name>
<dbReference type="InterPro" id="IPR035908">
    <property type="entry name" value="F0_ATP_A_sf"/>
</dbReference>
<keyword evidence="9 11" id="KW-0472">Membrane</keyword>
<evidence type="ECO:0000256" key="9">
    <source>
        <dbReference type="ARBA" id="ARBA00023136"/>
    </source>
</evidence>
<evidence type="ECO:0000256" key="8">
    <source>
        <dbReference type="ARBA" id="ARBA00023065"/>
    </source>
</evidence>
<keyword evidence="12" id="KW-0496">Mitochondrion</keyword>
<evidence type="ECO:0000256" key="2">
    <source>
        <dbReference type="ARBA" id="ARBA00006810"/>
    </source>
</evidence>
<dbReference type="Gene3D" id="1.20.120.220">
    <property type="entry name" value="ATP synthase, F0 complex, subunit A"/>
    <property type="match status" value="1"/>
</dbReference>
<feature type="transmembrane region" description="Helical" evidence="11">
    <location>
        <begin position="51"/>
        <end position="71"/>
    </location>
</feature>
<evidence type="ECO:0000313" key="12">
    <source>
        <dbReference type="EMBL" id="APD26971.1"/>
    </source>
</evidence>
<geneLocation type="mitochondrion" evidence="12"/>
<keyword evidence="4" id="KW-0138">CF(0)</keyword>
<evidence type="ECO:0000256" key="6">
    <source>
        <dbReference type="ARBA" id="ARBA00022781"/>
    </source>
</evidence>
<evidence type="ECO:0000256" key="10">
    <source>
        <dbReference type="ARBA" id="ARBA00023310"/>
    </source>
</evidence>
<dbReference type="EMBL" id="KX765277">
    <property type="protein sequence ID" value="APD26971.1"/>
    <property type="molecule type" value="Genomic_DNA"/>
</dbReference>
<evidence type="ECO:0000256" key="7">
    <source>
        <dbReference type="ARBA" id="ARBA00022989"/>
    </source>
</evidence>
<keyword evidence="10" id="KW-0066">ATP synthesis</keyword>
<keyword evidence="3" id="KW-0813">Transport</keyword>
<keyword evidence="6" id="KW-0375">Hydrogen ion transport</keyword>
<feature type="transmembrane region" description="Helical" evidence="11">
    <location>
        <begin position="138"/>
        <end position="165"/>
    </location>
</feature>
<dbReference type="SUPFAM" id="SSF81336">
    <property type="entry name" value="F1F0 ATP synthase subunit A"/>
    <property type="match status" value="1"/>
</dbReference>
<feature type="transmembrane region" description="Helical" evidence="11">
    <location>
        <begin position="77"/>
        <end position="99"/>
    </location>
</feature>
<dbReference type="AlphaFoldDB" id="A0A1J0MNL2"/>
<evidence type="ECO:0000256" key="5">
    <source>
        <dbReference type="ARBA" id="ARBA00022692"/>
    </source>
</evidence>
<dbReference type="CTD" id="4508"/>